<gene>
    <name evidence="2" type="ORF">CBF36_06935</name>
</gene>
<comment type="caution">
    <text evidence="2">The sequence shown here is derived from an EMBL/GenBank/DDBJ whole genome shotgun (WGS) entry which is preliminary data.</text>
</comment>
<evidence type="ECO:0000313" key="2">
    <source>
        <dbReference type="EMBL" id="RST94108.1"/>
    </source>
</evidence>
<protein>
    <recommendedName>
        <fullName evidence="4">Gram-positive cocci surface proteins LPxTG domain-containing protein</fullName>
    </recommendedName>
</protein>
<keyword evidence="3" id="KW-1185">Reference proteome</keyword>
<sequence length="422" mass="46874">MKKYLIGTFLLFITFFSGVKIVEASEEIIVDFNYSIEKSEFTVGEKGKITVEPVYDVTPKGTFKTEKNEMVDLKEDGSFSLLKAGKTELRPSFTLTKESEQEIKEAYMKKQGIKNRRTEDYELVFSKELPSLPITVSELTKTRDISYNFKVDTTSLKVGEKGKLSVEPLYGVNPKGQFKPEKNDFIDLKEDGTFTALKAGKTELKPTFTISEESVKEIDAAYVAQLEKPEEGDTSFPMPTIQQRIPIEISNKEKEKTKVPINFNFTASPDSLAVDASGKLTLANLYGVTPKGTFKAEKNDFIDLKEDGTFTGLKAGKTELKPVFTLSNDSIKEIKEAYIKQENKTDLTVDDIEFVYPDVQQIVAINVTEKAVITPSSSTEKPSGTNKNLPKTSDSHSQSLVLLGVSTLVASVGALVIKRKLV</sequence>
<dbReference type="RefSeq" id="WP_125957726.1">
    <property type="nucleotide sequence ID" value="NZ_JAQEJV010000005.1"/>
</dbReference>
<organism evidence="2 3">
    <name type="scientific">Vagococcus bubulae</name>
    <dbReference type="NCBI Taxonomy" id="1977868"/>
    <lineage>
        <taxon>Bacteria</taxon>
        <taxon>Bacillati</taxon>
        <taxon>Bacillota</taxon>
        <taxon>Bacilli</taxon>
        <taxon>Lactobacillales</taxon>
        <taxon>Enterococcaceae</taxon>
        <taxon>Vagococcus</taxon>
    </lineage>
</organism>
<evidence type="ECO:0000256" key="1">
    <source>
        <dbReference type="SAM" id="MobiDB-lite"/>
    </source>
</evidence>
<feature type="region of interest" description="Disordered" evidence="1">
    <location>
        <begin position="374"/>
        <end position="394"/>
    </location>
</feature>
<evidence type="ECO:0000313" key="3">
    <source>
        <dbReference type="Proteomes" id="UP000288490"/>
    </source>
</evidence>
<reference evidence="2 3" key="1">
    <citation type="submission" date="2017-05" db="EMBL/GenBank/DDBJ databases">
        <title>Vagococcus spp. assemblies.</title>
        <authorList>
            <person name="Gulvik C.A."/>
        </authorList>
    </citation>
    <scope>NUCLEOTIDE SEQUENCE [LARGE SCALE GENOMIC DNA]</scope>
    <source>
        <strain evidence="2 3">SS1994</strain>
    </source>
</reference>
<dbReference type="Proteomes" id="UP000288490">
    <property type="component" value="Unassembled WGS sequence"/>
</dbReference>
<accession>A0A429ZK92</accession>
<proteinExistence type="predicted"/>
<name>A0A429ZK92_9ENTE</name>
<evidence type="ECO:0008006" key="4">
    <source>
        <dbReference type="Google" id="ProtNLM"/>
    </source>
</evidence>
<dbReference type="NCBIfam" id="TIGR01167">
    <property type="entry name" value="LPXTG_anchor"/>
    <property type="match status" value="1"/>
</dbReference>
<dbReference type="EMBL" id="NGJT01000010">
    <property type="protein sequence ID" value="RST94108.1"/>
    <property type="molecule type" value="Genomic_DNA"/>
</dbReference>
<dbReference type="AlphaFoldDB" id="A0A429ZK92"/>
<dbReference type="OrthoDB" id="2175572at2"/>